<keyword evidence="7" id="KW-1185">Reference proteome</keyword>
<evidence type="ECO:0000256" key="3">
    <source>
        <dbReference type="ARBA" id="ARBA00022827"/>
    </source>
</evidence>
<protein>
    <submittedName>
        <fullName evidence="6">Deoxyribodipyrimidine photo-lyase type I</fullName>
    </submittedName>
</protein>
<dbReference type="SUPFAM" id="SSF52425">
    <property type="entry name" value="Cryptochrome/photolyase, N-terminal domain"/>
    <property type="match status" value="1"/>
</dbReference>
<keyword evidence="4" id="KW-0157">Chromophore</keyword>
<proteinExistence type="inferred from homology"/>
<evidence type="ECO:0000256" key="4">
    <source>
        <dbReference type="RuleBase" id="RU004182"/>
    </source>
</evidence>
<dbReference type="PRINTS" id="PR00147">
    <property type="entry name" value="DNAPHOTLYASE"/>
</dbReference>
<evidence type="ECO:0000256" key="1">
    <source>
        <dbReference type="ARBA" id="ARBA00001974"/>
    </source>
</evidence>
<dbReference type="InterPro" id="IPR014729">
    <property type="entry name" value="Rossmann-like_a/b/a_fold"/>
</dbReference>
<dbReference type="InterPro" id="IPR036155">
    <property type="entry name" value="Crypto/Photolyase_N_sf"/>
</dbReference>
<comment type="cofactor">
    <cofactor evidence="1">
        <name>FAD</name>
        <dbReference type="ChEBI" id="CHEBI:57692"/>
    </cofactor>
</comment>
<dbReference type="InterPro" id="IPR006050">
    <property type="entry name" value="DNA_photolyase_N"/>
</dbReference>
<dbReference type="InterPro" id="IPR002081">
    <property type="entry name" value="Cryptochrome/DNA_photolyase_1"/>
</dbReference>
<name>A0ABX4N004_9MICC</name>
<keyword evidence="3 4" id="KW-0274">FAD</keyword>
<comment type="caution">
    <text evidence="6">The sequence shown here is derived from an EMBL/GenBank/DDBJ whole genome shotgun (WGS) entry which is preliminary data.</text>
</comment>
<reference evidence="6 7" key="1">
    <citation type="submission" date="2017-11" db="EMBL/GenBank/DDBJ databases">
        <title>Sequencing the genomes of 1000 actinobacteria strains.</title>
        <authorList>
            <person name="Klenk H.-P."/>
        </authorList>
    </citation>
    <scope>NUCLEOTIDE SEQUENCE [LARGE SCALE GENOMIC DNA]</scope>
    <source>
        <strain evidence="6 7">DSM 12798</strain>
    </source>
</reference>
<organism evidence="6 7">
    <name type="scientific">Glutamicibacter mysorens</name>
    <dbReference type="NCBI Taxonomy" id="257984"/>
    <lineage>
        <taxon>Bacteria</taxon>
        <taxon>Bacillati</taxon>
        <taxon>Actinomycetota</taxon>
        <taxon>Actinomycetes</taxon>
        <taxon>Micrococcales</taxon>
        <taxon>Micrococcaceae</taxon>
        <taxon>Glutamicibacter</taxon>
    </lineage>
</organism>
<evidence type="ECO:0000313" key="6">
    <source>
        <dbReference type="EMBL" id="PJJ45161.1"/>
    </source>
</evidence>
<dbReference type="Gene3D" id="3.40.50.620">
    <property type="entry name" value="HUPs"/>
    <property type="match status" value="1"/>
</dbReference>
<dbReference type="PROSITE" id="PS51645">
    <property type="entry name" value="PHR_CRY_ALPHA_BETA"/>
    <property type="match status" value="1"/>
</dbReference>
<dbReference type="Pfam" id="PF00875">
    <property type="entry name" value="DNA_photolyase"/>
    <property type="match status" value="1"/>
</dbReference>
<dbReference type="PANTHER" id="PTHR11455:SF9">
    <property type="entry name" value="CRYPTOCHROME CIRCADIAN CLOCK 5 ISOFORM X1"/>
    <property type="match status" value="1"/>
</dbReference>
<evidence type="ECO:0000259" key="5">
    <source>
        <dbReference type="PROSITE" id="PS51645"/>
    </source>
</evidence>
<dbReference type="Gene3D" id="1.10.579.10">
    <property type="entry name" value="DNA Cyclobutane Dipyrimidine Photolyase, subunit A, domain 3"/>
    <property type="match status" value="1"/>
</dbReference>
<gene>
    <name evidence="6" type="ORF">ATK23_2417</name>
</gene>
<dbReference type="Gene3D" id="1.25.40.80">
    <property type="match status" value="1"/>
</dbReference>
<dbReference type="SUPFAM" id="SSF48173">
    <property type="entry name" value="Cryptochrome/photolyase FAD-binding domain"/>
    <property type="match status" value="1"/>
</dbReference>
<keyword evidence="2 4" id="KW-0285">Flavoprotein</keyword>
<dbReference type="PANTHER" id="PTHR11455">
    <property type="entry name" value="CRYPTOCHROME"/>
    <property type="match status" value="1"/>
</dbReference>
<sequence>MTHSALPTQLVWFRDDLRTSDHPALNAALSSGPVIAVYVLDQESAGIRPLGGAAKWWLHLALADLRISLGQLKIPLILRQGPAAGIISELVHEGSVQAVHWNRRYGHAERAVDMQIKQDLHARGVHAHSYSGTLLHEPWELLTKNDTGYKVFTPFYNALRDDEIRPPLPAPQAQEPLPDTNLPASDELESLGLLPALDWIDGLAAQWGPGEAPARQRLEQVLESIAEGYADHHDRPDLDGTSALSPAMRWGHLSAPEMWDALGRLAAENPKAAAGATAMRRQLAWRDFCWHLYYHHPQLPERNLRAQFDHFDWAWPEQDPHAADQVRLWQKGRTGFGLVDAGMQQLWQTGWMHNRVRMVAASLLVKNLQVHWKVGERWFWDTLVDADLASNSANWQWVAGSGADASPYFRVFNPELQAKKFDPQGSYVARYAPLAAEPIVDLKQSRQAALDAYEQMKLIS</sequence>
<accession>A0ABX4N004</accession>
<dbReference type="InterPro" id="IPR005101">
    <property type="entry name" value="Cryptochr/Photolyase_FAD-bd"/>
</dbReference>
<dbReference type="RefSeq" id="WP_083515610.1">
    <property type="nucleotide sequence ID" value="NZ_PGEY01000001.1"/>
</dbReference>
<dbReference type="Proteomes" id="UP000229263">
    <property type="component" value="Unassembled WGS sequence"/>
</dbReference>
<evidence type="ECO:0000313" key="7">
    <source>
        <dbReference type="Proteomes" id="UP000229263"/>
    </source>
</evidence>
<dbReference type="Pfam" id="PF03441">
    <property type="entry name" value="FAD_binding_7"/>
    <property type="match status" value="1"/>
</dbReference>
<evidence type="ECO:0000256" key="2">
    <source>
        <dbReference type="ARBA" id="ARBA00022630"/>
    </source>
</evidence>
<comment type="similarity">
    <text evidence="4">Belongs to the DNA photolyase family.</text>
</comment>
<dbReference type="EMBL" id="PGEY01000001">
    <property type="protein sequence ID" value="PJJ45161.1"/>
    <property type="molecule type" value="Genomic_DNA"/>
</dbReference>
<feature type="domain" description="Photolyase/cryptochrome alpha/beta" evidence="5">
    <location>
        <begin position="7"/>
        <end position="135"/>
    </location>
</feature>
<dbReference type="InterPro" id="IPR036134">
    <property type="entry name" value="Crypto/Photolyase_FAD-like_sf"/>
</dbReference>